<protein>
    <submittedName>
        <fullName evidence="2">3'-5' exonuclease</fullName>
    </submittedName>
</protein>
<proteinExistence type="predicted"/>
<reference evidence="2" key="1">
    <citation type="journal article" date="2021" name="Int. J. Syst. Evol. Microbiol.">
        <title>Bradyrhizobium septentrionale sp. nov. (sv. septentrionale) and Bradyrhizobium quebecense sp. nov. (sv. septentrionale) associated with legumes native to Canada possess rearranged symbiosis genes and numerous insertion sequences.</title>
        <authorList>
            <person name="Bromfield E.S.P."/>
            <person name="Cloutier S."/>
        </authorList>
    </citation>
    <scope>NUCLEOTIDE SEQUENCE</scope>
    <source>
        <strain evidence="2">5S5</strain>
    </source>
</reference>
<dbReference type="EMBL" id="CP147712">
    <property type="protein sequence ID" value="WXC84743.1"/>
    <property type="molecule type" value="Genomic_DNA"/>
</dbReference>
<reference evidence="2" key="2">
    <citation type="submission" date="2024-03" db="EMBL/GenBank/DDBJ databases">
        <authorList>
            <person name="Bromfield E.S.P."/>
            <person name="Cloutier S."/>
        </authorList>
    </citation>
    <scope>NUCLEOTIDE SEQUENCE</scope>
    <source>
        <strain evidence="2">5S5</strain>
        <plasmid evidence="2">pBs5S5b</plasmid>
    </source>
</reference>
<evidence type="ECO:0000313" key="3">
    <source>
        <dbReference type="Proteomes" id="UP001432046"/>
    </source>
</evidence>
<dbReference type="NCBIfam" id="NF006615">
    <property type="entry name" value="PRK09182.1"/>
    <property type="match status" value="1"/>
</dbReference>
<dbReference type="Gene3D" id="3.30.420.10">
    <property type="entry name" value="Ribonuclease H-like superfamily/Ribonuclease H"/>
    <property type="match status" value="1"/>
</dbReference>
<dbReference type="RefSeq" id="WP_338835154.1">
    <property type="nucleotide sequence ID" value="NZ_CP147712.1"/>
</dbReference>
<accession>A0ABZ2PBX0</accession>
<dbReference type="InterPro" id="IPR012337">
    <property type="entry name" value="RNaseH-like_sf"/>
</dbReference>
<feature type="domain" description="Exonuclease" evidence="1">
    <location>
        <begin position="54"/>
        <end position="220"/>
    </location>
</feature>
<dbReference type="Pfam" id="PF00929">
    <property type="entry name" value="RNase_T"/>
    <property type="match status" value="1"/>
</dbReference>
<keyword evidence="2" id="KW-0269">Exonuclease</keyword>
<dbReference type="SMART" id="SM00479">
    <property type="entry name" value="EXOIII"/>
    <property type="match status" value="1"/>
</dbReference>
<dbReference type="InterPro" id="IPR036397">
    <property type="entry name" value="RNaseH_sf"/>
</dbReference>
<organism evidence="2 3">
    <name type="scientific">Bradyrhizobium septentrionale</name>
    <dbReference type="NCBI Taxonomy" id="1404411"/>
    <lineage>
        <taxon>Bacteria</taxon>
        <taxon>Pseudomonadati</taxon>
        <taxon>Pseudomonadota</taxon>
        <taxon>Alphaproteobacteria</taxon>
        <taxon>Hyphomicrobiales</taxon>
        <taxon>Nitrobacteraceae</taxon>
        <taxon>Bradyrhizobium</taxon>
    </lineage>
</organism>
<keyword evidence="2" id="KW-0614">Plasmid</keyword>
<dbReference type="Proteomes" id="UP001432046">
    <property type="component" value="Plasmid pBs5S5b"/>
</dbReference>
<sequence length="310" mass="34953">MNALLQPLRDENFLDPADLAAMAEVLRRSADYRVLRRLLPRAAYTPAAGQEVKTAILLDTETTGLDHRKDEIIELGMVKFDYAVDGHIVGVRDTFSAFNEPSVPIPADIVALTGITDEMVAGHRIDEAAVNAFVDDQVVVTIAHNSAFDRKFAERYWPVFERKAWACSATEVDWRQHGFDGAKLGYLLHGAGYFHQAHRAVDDCHALLEILDFRLPTTGAPALALLLETARKRTVRVWAEQSPFELKDILKKRGYRWSDGTDGRPKSWYVDVCESALDEEIAFLRAEIYLCDLDLPQQMLTAFTRFSSRL</sequence>
<gene>
    <name evidence="2" type="ORF">WDK88_44775</name>
</gene>
<keyword evidence="2" id="KW-0540">Nuclease</keyword>
<dbReference type="SUPFAM" id="SSF53098">
    <property type="entry name" value="Ribonuclease H-like"/>
    <property type="match status" value="1"/>
</dbReference>
<keyword evidence="3" id="KW-1185">Reference proteome</keyword>
<evidence type="ECO:0000313" key="2">
    <source>
        <dbReference type="EMBL" id="WXC84743.1"/>
    </source>
</evidence>
<geneLocation type="plasmid" evidence="2 3">
    <name>pBs5S5b</name>
</geneLocation>
<dbReference type="GO" id="GO:0004527">
    <property type="term" value="F:exonuclease activity"/>
    <property type="evidence" value="ECO:0007669"/>
    <property type="project" value="UniProtKB-KW"/>
</dbReference>
<dbReference type="PANTHER" id="PTHR30231:SF37">
    <property type="entry name" value="EXODEOXYRIBONUCLEASE 10"/>
    <property type="match status" value="1"/>
</dbReference>
<dbReference type="InterPro" id="IPR013520">
    <property type="entry name" value="Ribonucl_H"/>
</dbReference>
<evidence type="ECO:0000259" key="1">
    <source>
        <dbReference type="SMART" id="SM00479"/>
    </source>
</evidence>
<keyword evidence="2" id="KW-0378">Hydrolase</keyword>
<name>A0ABZ2PBX0_9BRAD</name>
<dbReference type="CDD" id="cd06127">
    <property type="entry name" value="DEDDh"/>
    <property type="match status" value="1"/>
</dbReference>
<dbReference type="PANTHER" id="PTHR30231">
    <property type="entry name" value="DNA POLYMERASE III SUBUNIT EPSILON"/>
    <property type="match status" value="1"/>
</dbReference>